<feature type="region of interest" description="Disordered" evidence="1">
    <location>
        <begin position="49"/>
        <end position="101"/>
    </location>
</feature>
<name>W4JMN8_HETIT</name>
<evidence type="ECO:0000313" key="2">
    <source>
        <dbReference type="EMBL" id="ETW74778.1"/>
    </source>
</evidence>
<feature type="region of interest" description="Disordered" evidence="1">
    <location>
        <begin position="1"/>
        <end position="22"/>
    </location>
</feature>
<organism evidence="2 3">
    <name type="scientific">Heterobasidion irregulare (strain TC 32-1)</name>
    <dbReference type="NCBI Taxonomy" id="747525"/>
    <lineage>
        <taxon>Eukaryota</taxon>
        <taxon>Fungi</taxon>
        <taxon>Dikarya</taxon>
        <taxon>Basidiomycota</taxon>
        <taxon>Agaricomycotina</taxon>
        <taxon>Agaricomycetes</taxon>
        <taxon>Russulales</taxon>
        <taxon>Bondarzewiaceae</taxon>
        <taxon>Heterobasidion</taxon>
        <taxon>Heterobasidion annosum species complex</taxon>
    </lineage>
</organism>
<proteinExistence type="predicted"/>
<feature type="region of interest" description="Disordered" evidence="1">
    <location>
        <begin position="129"/>
        <end position="187"/>
    </location>
</feature>
<gene>
    <name evidence="2" type="ORF">HETIRDRAFT_456318</name>
</gene>
<reference evidence="2 3" key="1">
    <citation type="journal article" date="2012" name="New Phytol.">
        <title>Insight into trade-off between wood decay and parasitism from the genome of a fungal forest pathogen.</title>
        <authorList>
            <person name="Olson A."/>
            <person name="Aerts A."/>
            <person name="Asiegbu F."/>
            <person name="Belbahri L."/>
            <person name="Bouzid O."/>
            <person name="Broberg A."/>
            <person name="Canback B."/>
            <person name="Coutinho P.M."/>
            <person name="Cullen D."/>
            <person name="Dalman K."/>
            <person name="Deflorio G."/>
            <person name="van Diepen L.T."/>
            <person name="Dunand C."/>
            <person name="Duplessis S."/>
            <person name="Durling M."/>
            <person name="Gonthier P."/>
            <person name="Grimwood J."/>
            <person name="Fossdal C.G."/>
            <person name="Hansson D."/>
            <person name="Henrissat B."/>
            <person name="Hietala A."/>
            <person name="Himmelstrand K."/>
            <person name="Hoffmeister D."/>
            <person name="Hogberg N."/>
            <person name="James T.Y."/>
            <person name="Karlsson M."/>
            <person name="Kohler A."/>
            <person name="Kues U."/>
            <person name="Lee Y.H."/>
            <person name="Lin Y.C."/>
            <person name="Lind M."/>
            <person name="Lindquist E."/>
            <person name="Lombard V."/>
            <person name="Lucas S."/>
            <person name="Lunden K."/>
            <person name="Morin E."/>
            <person name="Murat C."/>
            <person name="Park J."/>
            <person name="Raffaello T."/>
            <person name="Rouze P."/>
            <person name="Salamov A."/>
            <person name="Schmutz J."/>
            <person name="Solheim H."/>
            <person name="Stahlberg J."/>
            <person name="Velez H."/>
            <person name="de Vries R.P."/>
            <person name="Wiebenga A."/>
            <person name="Woodward S."/>
            <person name="Yakovlev I."/>
            <person name="Garbelotto M."/>
            <person name="Martin F."/>
            <person name="Grigoriev I.V."/>
            <person name="Stenlid J."/>
        </authorList>
    </citation>
    <scope>NUCLEOTIDE SEQUENCE [LARGE SCALE GENOMIC DNA]</scope>
    <source>
        <strain evidence="2 3">TC 32-1</strain>
    </source>
</reference>
<dbReference type="KEGG" id="hir:HETIRDRAFT_456318"/>
<sequence>MQSESDFSPVPQSHMILSLPTRDQLPPDLRRILEKFLVKKDDHPVTPKAHIYLSQPSSPGMASVSPLPTPTTPDAPLRPIPLNASPPRALFGSQNDESRGAHVVSAQKMNQLPKATFRVTGPAKRYAMYIARPSPSRAPSSSTASSSRRDRHGQTDREHGDRAAIHETEHVSRGRRAGFSSTLGQRPRGGIVDIEEWQNLWISSVGEVARFRSSQEELTTGEYDDHEETVPGSALRHSP</sequence>
<dbReference type="InParanoid" id="W4JMN8"/>
<accession>W4JMN8</accession>
<dbReference type="HOGENOM" id="CLU_1161274_0_0_1"/>
<dbReference type="EMBL" id="KI925467">
    <property type="protein sequence ID" value="ETW74778.1"/>
    <property type="molecule type" value="Genomic_DNA"/>
</dbReference>
<dbReference type="GeneID" id="20676730"/>
<keyword evidence="3" id="KW-1185">Reference proteome</keyword>
<dbReference type="AlphaFoldDB" id="W4JMN8"/>
<feature type="region of interest" description="Disordered" evidence="1">
    <location>
        <begin position="213"/>
        <end position="239"/>
    </location>
</feature>
<evidence type="ECO:0000256" key="1">
    <source>
        <dbReference type="SAM" id="MobiDB-lite"/>
    </source>
</evidence>
<dbReference type="Proteomes" id="UP000030671">
    <property type="component" value="Unassembled WGS sequence"/>
</dbReference>
<protein>
    <submittedName>
        <fullName evidence="2">Uncharacterized protein</fullName>
    </submittedName>
</protein>
<evidence type="ECO:0000313" key="3">
    <source>
        <dbReference type="Proteomes" id="UP000030671"/>
    </source>
</evidence>
<dbReference type="RefSeq" id="XP_009553259.1">
    <property type="nucleotide sequence ID" value="XM_009554964.1"/>
</dbReference>
<feature type="compositionally biased region" description="Basic and acidic residues" evidence="1">
    <location>
        <begin position="152"/>
        <end position="172"/>
    </location>
</feature>
<feature type="compositionally biased region" description="Low complexity" evidence="1">
    <location>
        <begin position="131"/>
        <end position="146"/>
    </location>
</feature>
<feature type="compositionally biased region" description="Pro residues" evidence="1">
    <location>
        <begin position="67"/>
        <end position="79"/>
    </location>
</feature>